<organism evidence="1 2">
    <name type="scientific">Rhodopirellula maiorica SM1</name>
    <dbReference type="NCBI Taxonomy" id="1265738"/>
    <lineage>
        <taxon>Bacteria</taxon>
        <taxon>Pseudomonadati</taxon>
        <taxon>Planctomycetota</taxon>
        <taxon>Planctomycetia</taxon>
        <taxon>Pirellulales</taxon>
        <taxon>Pirellulaceae</taxon>
        <taxon>Novipirellula</taxon>
    </lineage>
</organism>
<dbReference type="AlphaFoldDB" id="M5RJ59"/>
<name>M5RJ59_9BACT</name>
<dbReference type="Proteomes" id="UP000011991">
    <property type="component" value="Unassembled WGS sequence"/>
</dbReference>
<protein>
    <submittedName>
        <fullName evidence="1">Uncharacterized protein</fullName>
    </submittedName>
</protein>
<accession>M5RJ59</accession>
<reference evidence="1 2" key="1">
    <citation type="journal article" date="2013" name="Mar. Genomics">
        <title>Expression of sulfatases in Rhodopirellula baltica and the diversity of sulfatases in the genus Rhodopirellula.</title>
        <authorList>
            <person name="Wegner C.E."/>
            <person name="Richter-Heitmann T."/>
            <person name="Klindworth A."/>
            <person name="Klockow C."/>
            <person name="Richter M."/>
            <person name="Achstetter T."/>
            <person name="Glockner F.O."/>
            <person name="Harder J."/>
        </authorList>
    </citation>
    <scope>NUCLEOTIDE SEQUENCE [LARGE SCALE GENOMIC DNA]</scope>
    <source>
        <strain evidence="1 2">SM1</strain>
    </source>
</reference>
<sequence length="44" mass="4784">MCIIAAVGDSGVATRERDHLRYSGGLRTQRRHAVPAGKVKAYES</sequence>
<dbReference type="EMBL" id="ANOG01000538">
    <property type="protein sequence ID" value="EMI19343.1"/>
    <property type="molecule type" value="Genomic_DNA"/>
</dbReference>
<dbReference type="PATRIC" id="fig|1265738.3.peg.3732"/>
<evidence type="ECO:0000313" key="2">
    <source>
        <dbReference type="Proteomes" id="UP000011991"/>
    </source>
</evidence>
<keyword evidence="2" id="KW-1185">Reference proteome</keyword>
<comment type="caution">
    <text evidence="1">The sequence shown here is derived from an EMBL/GenBank/DDBJ whole genome shotgun (WGS) entry which is preliminary data.</text>
</comment>
<gene>
    <name evidence="1" type="ORF">RMSM_03730</name>
</gene>
<proteinExistence type="predicted"/>
<evidence type="ECO:0000313" key="1">
    <source>
        <dbReference type="EMBL" id="EMI19343.1"/>
    </source>
</evidence>